<evidence type="ECO:0000313" key="5">
    <source>
        <dbReference type="EMBL" id="MPM43850.1"/>
    </source>
</evidence>
<evidence type="ECO:0000259" key="4">
    <source>
        <dbReference type="SMART" id="SM00387"/>
    </source>
</evidence>
<keyword evidence="3" id="KW-0812">Transmembrane</keyword>
<dbReference type="GO" id="GO:0000160">
    <property type="term" value="P:phosphorelay signal transduction system"/>
    <property type="evidence" value="ECO:0007669"/>
    <property type="project" value="UniProtKB-KW"/>
</dbReference>
<dbReference type="CDD" id="cd16917">
    <property type="entry name" value="HATPase_UhpB-NarQ-NarX-like"/>
    <property type="match status" value="1"/>
</dbReference>
<protein>
    <recommendedName>
        <fullName evidence="4">Histidine kinase/HSP90-like ATPase domain-containing protein</fullName>
    </recommendedName>
</protein>
<dbReference type="Pfam" id="PF02518">
    <property type="entry name" value="HATPase_c"/>
    <property type="match status" value="1"/>
</dbReference>
<feature type="transmembrane region" description="Helical" evidence="3">
    <location>
        <begin position="12"/>
        <end position="32"/>
    </location>
</feature>
<dbReference type="Gene3D" id="3.30.565.10">
    <property type="entry name" value="Histidine kinase-like ATPase, C-terminal domain"/>
    <property type="match status" value="1"/>
</dbReference>
<reference evidence="5" key="1">
    <citation type="submission" date="2019-08" db="EMBL/GenBank/DDBJ databases">
        <authorList>
            <person name="Kucharzyk K."/>
            <person name="Murdoch R.W."/>
            <person name="Higgins S."/>
            <person name="Loffler F."/>
        </authorList>
    </citation>
    <scope>NUCLEOTIDE SEQUENCE</scope>
</reference>
<dbReference type="SUPFAM" id="SSF55874">
    <property type="entry name" value="ATPase domain of HSP90 chaperone/DNA topoisomerase II/histidine kinase"/>
    <property type="match status" value="1"/>
</dbReference>
<sequence length="278" mass="30704">MLGFWQVARNWAAMSGPLIIALIMLVLGTQLVREMRGVERFNQALADGIDQARDELASAHAREHAQALDHAKLQERMRIARDLHVGLGASLVRGMALVEQAQQPLPNERVLSLLKTLRDDLRQMIDYSAGESAAIPDSPVLWAAPLRHRFTRIFDELEMDSDWKIAPRWLDDTLRPSALQSMNLTRLVEEALSNIVRHSRATRVLVSCDQPAPDRFVVRVQDNGIGFDAAAVQTSNLNVGMRSMMARAARIGGTMTVESGPTGTLISVELLLQASAAQ</sequence>
<dbReference type="EMBL" id="VSSQ01010257">
    <property type="protein sequence ID" value="MPM43850.1"/>
    <property type="molecule type" value="Genomic_DNA"/>
</dbReference>
<dbReference type="AlphaFoldDB" id="A0A644ZSB3"/>
<gene>
    <name evidence="5" type="ORF">SDC9_90527</name>
</gene>
<dbReference type="InterPro" id="IPR003594">
    <property type="entry name" value="HATPase_dom"/>
</dbReference>
<evidence type="ECO:0000256" key="2">
    <source>
        <dbReference type="ARBA" id="ARBA00022777"/>
    </source>
</evidence>
<organism evidence="5">
    <name type="scientific">bioreactor metagenome</name>
    <dbReference type="NCBI Taxonomy" id="1076179"/>
    <lineage>
        <taxon>unclassified sequences</taxon>
        <taxon>metagenomes</taxon>
        <taxon>ecological metagenomes</taxon>
    </lineage>
</organism>
<dbReference type="InterPro" id="IPR036890">
    <property type="entry name" value="HATPase_C_sf"/>
</dbReference>
<dbReference type="GO" id="GO:0016301">
    <property type="term" value="F:kinase activity"/>
    <property type="evidence" value="ECO:0007669"/>
    <property type="project" value="UniProtKB-KW"/>
</dbReference>
<comment type="caution">
    <text evidence="5">The sequence shown here is derived from an EMBL/GenBank/DDBJ whole genome shotgun (WGS) entry which is preliminary data.</text>
</comment>
<feature type="domain" description="Histidine kinase/HSP90-like ATPase" evidence="4">
    <location>
        <begin position="179"/>
        <end position="274"/>
    </location>
</feature>
<dbReference type="PANTHER" id="PTHR24421:SF58">
    <property type="entry name" value="SIGNAL TRANSDUCTION HISTIDINE-PROTEIN KINASE_PHOSPHATASE UHPB"/>
    <property type="match status" value="1"/>
</dbReference>
<keyword evidence="3" id="KW-1133">Transmembrane helix</keyword>
<dbReference type="SMART" id="SM00387">
    <property type="entry name" value="HATPase_c"/>
    <property type="match status" value="1"/>
</dbReference>
<dbReference type="InterPro" id="IPR050482">
    <property type="entry name" value="Sensor_HK_TwoCompSys"/>
</dbReference>
<evidence type="ECO:0000256" key="3">
    <source>
        <dbReference type="SAM" id="Phobius"/>
    </source>
</evidence>
<dbReference type="Gene3D" id="1.20.5.1930">
    <property type="match status" value="1"/>
</dbReference>
<keyword evidence="3" id="KW-0472">Membrane</keyword>
<keyword evidence="1" id="KW-0808">Transferase</keyword>
<evidence type="ECO:0000256" key="1">
    <source>
        <dbReference type="ARBA" id="ARBA00022679"/>
    </source>
</evidence>
<name>A0A644ZSB3_9ZZZZ</name>
<keyword evidence="2" id="KW-0418">Kinase</keyword>
<dbReference type="PANTHER" id="PTHR24421">
    <property type="entry name" value="NITRATE/NITRITE SENSOR PROTEIN NARX-RELATED"/>
    <property type="match status" value="1"/>
</dbReference>
<proteinExistence type="predicted"/>
<accession>A0A644ZSB3</accession>